<proteinExistence type="predicted"/>
<comment type="caution">
    <text evidence="1">The sequence shown here is derived from an EMBL/GenBank/DDBJ whole genome shotgun (WGS) entry which is preliminary data.</text>
</comment>
<dbReference type="OrthoDB" id="2853096at2"/>
<gene>
    <name evidence="1" type="ORF">AMD01_11200</name>
</gene>
<dbReference type="RefSeq" id="WP_053401480.1">
    <property type="nucleotide sequence ID" value="NZ_LILC01000013.1"/>
</dbReference>
<dbReference type="EMBL" id="LILC01000013">
    <property type="protein sequence ID" value="KOO46395.1"/>
    <property type="molecule type" value="Genomic_DNA"/>
</dbReference>
<dbReference type="PATRIC" id="fig|284581.3.peg.2350"/>
<protein>
    <recommendedName>
        <fullName evidence="3">Phage tail protein</fullName>
    </recommendedName>
</protein>
<reference evidence="2" key="1">
    <citation type="submission" date="2015-08" db="EMBL/GenBank/DDBJ databases">
        <title>Fjat-14210 dsm16467.</title>
        <authorList>
            <person name="Liu B."/>
            <person name="Wang J."/>
            <person name="Zhu Y."/>
            <person name="Liu G."/>
            <person name="Chen Q."/>
            <person name="Chen Z."/>
            <person name="Lan J."/>
            <person name="Che J."/>
            <person name="Ge C."/>
            <person name="Shi H."/>
            <person name="Pan Z."/>
            <person name="Liu X."/>
        </authorList>
    </citation>
    <scope>NUCLEOTIDE SEQUENCE [LARGE SCALE GENOMIC DNA]</scope>
    <source>
        <strain evidence="2">DSM 16467</strain>
    </source>
</reference>
<organism evidence="1 2">
    <name type="scientific">Priestia koreensis</name>
    <dbReference type="NCBI Taxonomy" id="284581"/>
    <lineage>
        <taxon>Bacteria</taxon>
        <taxon>Bacillati</taxon>
        <taxon>Bacillota</taxon>
        <taxon>Bacilli</taxon>
        <taxon>Bacillales</taxon>
        <taxon>Bacillaceae</taxon>
        <taxon>Priestia</taxon>
    </lineage>
</organism>
<keyword evidence="2" id="KW-1185">Reference proteome</keyword>
<name>A0A0M0L5N1_9BACI</name>
<evidence type="ECO:0008006" key="3">
    <source>
        <dbReference type="Google" id="ProtNLM"/>
    </source>
</evidence>
<dbReference type="STRING" id="284581.AMD01_11200"/>
<evidence type="ECO:0000313" key="2">
    <source>
        <dbReference type="Proteomes" id="UP000037558"/>
    </source>
</evidence>
<dbReference type="AlphaFoldDB" id="A0A0M0L5N1"/>
<evidence type="ECO:0000313" key="1">
    <source>
        <dbReference type="EMBL" id="KOO46395.1"/>
    </source>
</evidence>
<accession>A0A0M0L5N1</accession>
<sequence>MAVKEDNFLLGSGDLFIGQVDDPATATEEEIVEALENVGAISGGAILTYKPSFQEVKSANRGTLFTMLTEEEITFKSGLLTWDLANLEKLSAAHYSEDTTKGERRIGLGGLKQVPVNYLRFVHKKVDGKKLTVNLFRAQNQSGFELTFDGEKETVLDAEFKALACPGKEQGNAVEIIEEI</sequence>
<dbReference type="Proteomes" id="UP000037558">
    <property type="component" value="Unassembled WGS sequence"/>
</dbReference>